<protein>
    <submittedName>
        <fullName evidence="1">Uncharacterized protein</fullName>
    </submittedName>
</protein>
<dbReference type="KEGG" id="mpe:MYPE2940"/>
<dbReference type="InParanoid" id="Q8EWB0"/>
<gene>
    <name evidence="1" type="ordered locus">MYPE2940</name>
</gene>
<organism evidence="1 2">
    <name type="scientific">Malacoplasma penetrans (strain HF-2)</name>
    <name type="common">Mycoplasma penetrans</name>
    <dbReference type="NCBI Taxonomy" id="272633"/>
    <lineage>
        <taxon>Bacteria</taxon>
        <taxon>Bacillati</taxon>
        <taxon>Mycoplasmatota</taxon>
        <taxon>Mycoplasmoidales</taxon>
        <taxon>Mycoplasmoidaceae</taxon>
        <taxon>Malacoplasma</taxon>
    </lineage>
</organism>
<dbReference type="HOGENOM" id="CLU_2955666_0_0_14"/>
<dbReference type="AlphaFoldDB" id="Q8EWB0"/>
<evidence type="ECO:0000313" key="2">
    <source>
        <dbReference type="Proteomes" id="UP000002522"/>
    </source>
</evidence>
<proteinExistence type="predicted"/>
<sequence length="59" mass="6809">MGMSRFRHEWLIFKCSRVSPLQLSRLINAKNNKNEAVEVELNDFEINALSQNANLALYA</sequence>
<reference evidence="1 2" key="1">
    <citation type="journal article" date="2002" name="Nucleic Acids Res.">
        <title>The complete genomic sequence of Mycoplasma penetrans, an intracellular bacterial pathogen in humans.</title>
        <authorList>
            <person name="Sasaki Y."/>
            <person name="Ishikawa J."/>
            <person name="Yamashita A."/>
            <person name="Oshima K."/>
            <person name="Kenri T."/>
            <person name="Furuya K."/>
            <person name="Yoshino C."/>
            <person name="Horino A."/>
            <person name="Shiba T."/>
            <person name="Sasaki T."/>
            <person name="Hattori M."/>
        </authorList>
    </citation>
    <scope>NUCLEOTIDE SEQUENCE [LARGE SCALE GENOMIC DNA]</scope>
    <source>
        <strain evidence="1 2">HF-2</strain>
    </source>
</reference>
<accession>Q8EWB0</accession>
<dbReference type="EMBL" id="BA000026">
    <property type="protein sequence ID" value="BAC44086.1"/>
    <property type="molecule type" value="Genomic_DNA"/>
</dbReference>
<dbReference type="Proteomes" id="UP000002522">
    <property type="component" value="Chromosome"/>
</dbReference>
<name>Q8EWB0_MALP2</name>
<keyword evidence="2" id="KW-1185">Reference proteome</keyword>
<evidence type="ECO:0000313" key="1">
    <source>
        <dbReference type="EMBL" id="BAC44086.1"/>
    </source>
</evidence>